<dbReference type="PANTHER" id="PTHR47174:SF3">
    <property type="entry name" value="BRIDGING INTEGRATOR 3"/>
    <property type="match status" value="1"/>
</dbReference>
<dbReference type="GO" id="GO:0005737">
    <property type="term" value="C:cytoplasm"/>
    <property type="evidence" value="ECO:0007669"/>
    <property type="project" value="UniProtKB-SubCell"/>
</dbReference>
<dbReference type="InterPro" id="IPR046982">
    <property type="entry name" value="BIN3/RVS161-like"/>
</dbReference>
<dbReference type="GO" id="GO:0097320">
    <property type="term" value="P:plasma membrane tubulation"/>
    <property type="evidence" value="ECO:0007669"/>
    <property type="project" value="TreeGrafter"/>
</dbReference>
<comment type="caution">
    <text evidence="7">The sequence shown here is derived from an EMBL/GenBank/DDBJ whole genome shotgun (WGS) entry which is preliminary data.</text>
</comment>
<feature type="region of interest" description="Disordered" evidence="5">
    <location>
        <begin position="1"/>
        <end position="76"/>
    </location>
</feature>
<dbReference type="Pfam" id="PF00018">
    <property type="entry name" value="SH3_1"/>
    <property type="match status" value="2"/>
</dbReference>
<dbReference type="PROSITE" id="PS50002">
    <property type="entry name" value="SH3"/>
    <property type="match status" value="2"/>
</dbReference>
<keyword evidence="2 4" id="KW-0728">SH3 domain</keyword>
<evidence type="ECO:0000313" key="8">
    <source>
        <dbReference type="Proteomes" id="UP001152888"/>
    </source>
</evidence>
<dbReference type="GO" id="GO:0051666">
    <property type="term" value="P:actin cortical patch localization"/>
    <property type="evidence" value="ECO:0007669"/>
    <property type="project" value="InterPro"/>
</dbReference>
<dbReference type="PANTHER" id="PTHR47174">
    <property type="entry name" value="BRIDGING INTEGRATOR 3"/>
    <property type="match status" value="1"/>
</dbReference>
<feature type="compositionally biased region" description="Low complexity" evidence="5">
    <location>
        <begin position="32"/>
        <end position="41"/>
    </location>
</feature>
<dbReference type="GO" id="GO:0008289">
    <property type="term" value="F:lipid binding"/>
    <property type="evidence" value="ECO:0007669"/>
    <property type="project" value="TreeGrafter"/>
</dbReference>
<keyword evidence="3" id="KW-0963">Cytoplasm</keyword>
<evidence type="ECO:0000256" key="3">
    <source>
        <dbReference type="ARBA" id="ARBA00022490"/>
    </source>
</evidence>
<evidence type="ECO:0000256" key="1">
    <source>
        <dbReference type="ARBA" id="ARBA00004496"/>
    </source>
</evidence>
<evidence type="ECO:0000256" key="5">
    <source>
        <dbReference type="SAM" id="MobiDB-lite"/>
    </source>
</evidence>
<evidence type="ECO:0000256" key="2">
    <source>
        <dbReference type="ARBA" id="ARBA00022443"/>
    </source>
</evidence>
<gene>
    <name evidence="7" type="ORF">ACAOBT_LOCUS1107</name>
</gene>
<proteinExistence type="predicted"/>
<organism evidence="7 8">
    <name type="scientific">Acanthoscelides obtectus</name>
    <name type="common">Bean weevil</name>
    <name type="synonym">Bruchus obtectus</name>
    <dbReference type="NCBI Taxonomy" id="200917"/>
    <lineage>
        <taxon>Eukaryota</taxon>
        <taxon>Metazoa</taxon>
        <taxon>Ecdysozoa</taxon>
        <taxon>Arthropoda</taxon>
        <taxon>Hexapoda</taxon>
        <taxon>Insecta</taxon>
        <taxon>Pterygota</taxon>
        <taxon>Neoptera</taxon>
        <taxon>Endopterygota</taxon>
        <taxon>Coleoptera</taxon>
        <taxon>Polyphaga</taxon>
        <taxon>Cucujiformia</taxon>
        <taxon>Chrysomeloidea</taxon>
        <taxon>Chrysomelidae</taxon>
        <taxon>Bruchinae</taxon>
        <taxon>Bruchini</taxon>
        <taxon>Acanthoscelides</taxon>
    </lineage>
</organism>
<dbReference type="InterPro" id="IPR036028">
    <property type="entry name" value="SH3-like_dom_sf"/>
</dbReference>
<dbReference type="Gene3D" id="2.30.30.40">
    <property type="entry name" value="SH3 Domains"/>
    <property type="match status" value="2"/>
</dbReference>
<dbReference type="SMART" id="SM00326">
    <property type="entry name" value="SH3"/>
    <property type="match status" value="2"/>
</dbReference>
<feature type="domain" description="SH3" evidence="6">
    <location>
        <begin position="233"/>
        <end position="292"/>
    </location>
</feature>
<dbReference type="OrthoDB" id="27823at2759"/>
<dbReference type="PRINTS" id="PR00499">
    <property type="entry name" value="P67PHOX"/>
</dbReference>
<evidence type="ECO:0000259" key="6">
    <source>
        <dbReference type="PROSITE" id="PS50002"/>
    </source>
</evidence>
<dbReference type="InterPro" id="IPR001452">
    <property type="entry name" value="SH3_domain"/>
</dbReference>
<dbReference type="Proteomes" id="UP001152888">
    <property type="component" value="Unassembled WGS sequence"/>
</dbReference>
<dbReference type="GO" id="GO:0006897">
    <property type="term" value="P:endocytosis"/>
    <property type="evidence" value="ECO:0007669"/>
    <property type="project" value="InterPro"/>
</dbReference>
<dbReference type="PRINTS" id="PR00452">
    <property type="entry name" value="SH3DOMAIN"/>
</dbReference>
<evidence type="ECO:0000313" key="7">
    <source>
        <dbReference type="EMBL" id="CAH1955542.1"/>
    </source>
</evidence>
<comment type="subcellular location">
    <subcellularLocation>
        <location evidence="1">Cytoplasm</location>
    </subcellularLocation>
</comment>
<feature type="compositionally biased region" description="Low complexity" evidence="5">
    <location>
        <begin position="64"/>
        <end position="76"/>
    </location>
</feature>
<dbReference type="SUPFAM" id="SSF50044">
    <property type="entry name" value="SH3-domain"/>
    <property type="match status" value="2"/>
</dbReference>
<protein>
    <recommendedName>
        <fullName evidence="6">SH3 domain-containing protein</fullName>
    </recommendedName>
</protein>
<keyword evidence="8" id="KW-1185">Reference proteome</keyword>
<accession>A0A9P0JN38</accession>
<sequence>MPFIMLSGKVGKNKKKPPPRPPPPDFSKYKSKSSLFLSQQSDNLIDLDSPDSPKNERKRNIGGSVSSSFSSSTSSLASSKKSLDYDFPFLNNIWPMTSSTTNTSSASCSQTQSKSSFYTTTKQGISKNIPSGPGPTIIRVPNNIKETVSNNEKLPMPDVPPPSPPKEVDDVNIAYGIALYEYQGTEPSDLSFQANDVIVLIRKINEEWYYGKVLDKEGMFPANFIDVQVPLVEHNDTVMALYEFEPQMPGDLALKPGQMIKVLKKIDKDWLYGSCNGNTGQFPANFVDRVLDI</sequence>
<dbReference type="GO" id="GO:0015629">
    <property type="term" value="C:actin cytoskeleton"/>
    <property type="evidence" value="ECO:0007669"/>
    <property type="project" value="TreeGrafter"/>
</dbReference>
<dbReference type="CDD" id="cd00174">
    <property type="entry name" value="SH3"/>
    <property type="match status" value="1"/>
</dbReference>
<dbReference type="EMBL" id="CAKOFQ010006661">
    <property type="protein sequence ID" value="CAH1955542.1"/>
    <property type="molecule type" value="Genomic_DNA"/>
</dbReference>
<reference evidence="7" key="1">
    <citation type="submission" date="2022-03" db="EMBL/GenBank/DDBJ databases">
        <authorList>
            <person name="Sayadi A."/>
        </authorList>
    </citation>
    <scope>NUCLEOTIDE SEQUENCE</scope>
</reference>
<name>A0A9P0JN38_ACAOB</name>
<evidence type="ECO:0000256" key="4">
    <source>
        <dbReference type="PROSITE-ProRule" id="PRU00192"/>
    </source>
</evidence>
<feature type="domain" description="SH3" evidence="6">
    <location>
        <begin position="171"/>
        <end position="230"/>
    </location>
</feature>
<dbReference type="AlphaFoldDB" id="A0A9P0JN38"/>